<feature type="region of interest" description="Disordered" evidence="1">
    <location>
        <begin position="470"/>
        <end position="492"/>
    </location>
</feature>
<name>A0A7U6LYC0_PSEPU</name>
<dbReference type="Pfam" id="PF20469">
    <property type="entry name" value="OLD-like_TOPRIM"/>
    <property type="match status" value="1"/>
</dbReference>
<accession>A0A7U6LYC0</accession>
<dbReference type="InterPro" id="IPR051396">
    <property type="entry name" value="Bact_Antivir_Def_Nuclease"/>
</dbReference>
<keyword evidence="4" id="KW-0378">Hydrolase</keyword>
<dbReference type="InterPro" id="IPR034139">
    <property type="entry name" value="TOPRIM_OLD"/>
</dbReference>
<dbReference type="Gene3D" id="3.40.50.300">
    <property type="entry name" value="P-loop containing nucleotide triphosphate hydrolases"/>
    <property type="match status" value="1"/>
</dbReference>
<dbReference type="Proteomes" id="UP000464661">
    <property type="component" value="Chromosome"/>
</dbReference>
<dbReference type="CDD" id="cd01026">
    <property type="entry name" value="TOPRIM_OLD"/>
    <property type="match status" value="1"/>
</dbReference>
<feature type="domain" description="Endonuclease GajA/Old nuclease/RecF-like AAA" evidence="2">
    <location>
        <begin position="1"/>
        <end position="50"/>
    </location>
</feature>
<dbReference type="Pfam" id="PF13175">
    <property type="entry name" value="AAA_15"/>
    <property type="match status" value="2"/>
</dbReference>
<dbReference type="AlphaFoldDB" id="A0A7U6LYC0"/>
<proteinExistence type="predicted"/>
<keyword evidence="4" id="KW-0540">Nuclease</keyword>
<evidence type="ECO:0000259" key="2">
    <source>
        <dbReference type="Pfam" id="PF13175"/>
    </source>
</evidence>
<dbReference type="SUPFAM" id="SSF52540">
    <property type="entry name" value="P-loop containing nucleoside triphosphate hydrolases"/>
    <property type="match status" value="1"/>
</dbReference>
<evidence type="ECO:0000313" key="4">
    <source>
        <dbReference type="EMBL" id="BBU42556.1"/>
    </source>
</evidence>
<evidence type="ECO:0000259" key="3">
    <source>
        <dbReference type="Pfam" id="PF20469"/>
    </source>
</evidence>
<protein>
    <submittedName>
        <fullName evidence="4">ATP-dependent endonuclease</fullName>
    </submittedName>
</protein>
<dbReference type="EMBL" id="AP022324">
    <property type="protein sequence ID" value="BBU42556.1"/>
    <property type="molecule type" value="Genomic_DNA"/>
</dbReference>
<evidence type="ECO:0000256" key="1">
    <source>
        <dbReference type="SAM" id="MobiDB-lite"/>
    </source>
</evidence>
<dbReference type="InterPro" id="IPR027417">
    <property type="entry name" value="P-loop_NTPase"/>
</dbReference>
<dbReference type="GO" id="GO:0004519">
    <property type="term" value="F:endonuclease activity"/>
    <property type="evidence" value="ECO:0007669"/>
    <property type="project" value="UniProtKB-KW"/>
</dbReference>
<reference evidence="4 5" key="1">
    <citation type="submission" date="2020-01" db="EMBL/GenBank/DDBJ databases">
        <title>Complete Genome Sequence of Pseudomonas putida Strain TS312, Harboring the HdtS type N-acyl-homoserine Lactone Synthase, Isolated from a Paper Mill.</title>
        <authorList>
            <person name="Hosoe A."/>
            <person name="Suenaga T."/>
            <person name="Sugi T."/>
            <person name="Izumi T."/>
            <person name="Nagai N."/>
            <person name="Terada A."/>
        </authorList>
    </citation>
    <scope>NUCLEOTIDE SEQUENCE [LARGE SCALE GENOMIC DNA]</scope>
    <source>
        <strain evidence="4 5">TS312</strain>
    </source>
</reference>
<dbReference type="PANTHER" id="PTHR43581">
    <property type="entry name" value="ATP/GTP PHOSPHATASE"/>
    <property type="match status" value="1"/>
</dbReference>
<evidence type="ECO:0000313" key="5">
    <source>
        <dbReference type="Proteomes" id="UP000464661"/>
    </source>
</evidence>
<feature type="compositionally biased region" description="Acidic residues" evidence="1">
    <location>
        <begin position="470"/>
        <end position="482"/>
    </location>
</feature>
<gene>
    <name evidence="4" type="ORF">PPTS312_04710</name>
</gene>
<dbReference type="InterPro" id="IPR041685">
    <property type="entry name" value="AAA_GajA/Old/RecF-like"/>
</dbReference>
<keyword evidence="4" id="KW-0255">Endonuclease</keyword>
<dbReference type="PANTHER" id="PTHR43581:SF4">
    <property type="entry name" value="ATP_GTP PHOSPHATASE"/>
    <property type="match status" value="1"/>
</dbReference>
<dbReference type="RefSeq" id="WP_084296694.1">
    <property type="nucleotide sequence ID" value="NZ_AP022324.1"/>
</dbReference>
<feature type="domain" description="OLD protein-like TOPRIM" evidence="3">
    <location>
        <begin position="370"/>
        <end position="436"/>
    </location>
</feature>
<organism evidence="4 5">
    <name type="scientific">Pseudomonas putida</name>
    <name type="common">Arthrobacter siderocapsulatus</name>
    <dbReference type="NCBI Taxonomy" id="303"/>
    <lineage>
        <taxon>Bacteria</taxon>
        <taxon>Pseudomonadati</taxon>
        <taxon>Pseudomonadota</taxon>
        <taxon>Gammaproteobacteria</taxon>
        <taxon>Pseudomonadales</taxon>
        <taxon>Pseudomonadaceae</taxon>
        <taxon>Pseudomonas</taxon>
    </lineage>
</organism>
<feature type="domain" description="Endonuclease GajA/Old nuclease/RecF-like AAA" evidence="2">
    <location>
        <begin position="178"/>
        <end position="322"/>
    </location>
</feature>
<sequence>MYLAELTIKNFRKLRDTTLKFQPGLNVLVGPNNVGKSAVVDALRTLLAGHEEPYPRLDIADRHRPLQGEPGGDISFHFVFRDLSHDDEADFIAALKPSADNSMEAHIHVRYTDADQSGRFRVKRWCGDHQDIALTSDMMENLRGVYLQPLRDAAQGLRPSRNSQLARLLHLLTDDQGREAINTALKELDDQLQQNESIKSTHAAISSRHGAMMGEQLAQVLAVGLSATDFQRLSARLSMTAESMEIEQNGLGFNNLIFMAVVLSELAKNPDSAYRSLIVEEPEAHLHPQLQRVLLSYLAGIPTNEGEKPVQLFVTSHSPNFASNSKLQSLVCLVENDAGVETFFPRDVQFEKGKREKLERYLDVTRAELFFARRVIFVEGAAELMLVDALAKRLGFDLKDYGISLISVEGLNFDSFLPLFGEKGLRIPVSVVTDADPFEEEEIAELAGAELTDPEVAEELLAEAAYLEETDAQNEEEIEEPADLGAGDGDGKKKKVKRKAVYPGLGEAIQVSSNTLKMKASEDQYVKVHHGVKTLEYDLALHEENRDAMLKALAEFHPNISKALRKIVDAAPDNTAKAKALFCGMFERKDSRSNVQKGRFGQALAEQISLTPGCKVPAYLEQAIKHVCQGAGKL</sequence>